<dbReference type="Proteomes" id="UP000005753">
    <property type="component" value="Chromosome"/>
</dbReference>
<gene>
    <name evidence="2" type="ORF">EubceDRAFT1_1718</name>
</gene>
<name>I5AUM3_EUBC6</name>
<evidence type="ECO:0000313" key="3">
    <source>
        <dbReference type="Proteomes" id="UP000005753"/>
    </source>
</evidence>
<dbReference type="eggNOG" id="COG3937">
    <property type="taxonomic scope" value="Bacteria"/>
</dbReference>
<evidence type="ECO:0008006" key="4">
    <source>
        <dbReference type="Google" id="ProtNLM"/>
    </source>
</evidence>
<dbReference type="Pfam" id="PF05597">
    <property type="entry name" value="Phasin"/>
    <property type="match status" value="1"/>
</dbReference>
<reference evidence="2 3" key="1">
    <citation type="submission" date="2010-08" db="EMBL/GenBank/DDBJ databases">
        <authorList>
            <consortium name="US DOE Joint Genome Institute (JGI-PGF)"/>
            <person name="Lucas S."/>
            <person name="Copeland A."/>
            <person name="Lapidus A."/>
            <person name="Cheng J.-F."/>
            <person name="Bruce D."/>
            <person name="Goodwin L."/>
            <person name="Pitluck S."/>
            <person name="Land M.L."/>
            <person name="Hauser L."/>
            <person name="Chang Y.-J."/>
            <person name="Anderson I.J."/>
            <person name="Johnson E."/>
            <person name="Mulhopadhyay B."/>
            <person name="Kyrpides N."/>
            <person name="Woyke T.J."/>
        </authorList>
    </citation>
    <scope>NUCLEOTIDE SEQUENCE [LARGE SCALE GENOMIC DNA]</scope>
    <source>
        <strain evidence="2 3">6</strain>
    </source>
</reference>
<reference evidence="2 3" key="2">
    <citation type="submission" date="2012-02" db="EMBL/GenBank/DDBJ databases">
        <title>Improved High-Quality Draft sequence of Eubacterium cellulosolvens 6.</title>
        <authorList>
            <consortium name="US DOE Joint Genome Institute"/>
            <person name="Lucas S."/>
            <person name="Han J."/>
            <person name="Lapidus A."/>
            <person name="Cheng J.-F."/>
            <person name="Goodwin L."/>
            <person name="Pitluck S."/>
            <person name="Peters L."/>
            <person name="Mikhailova N."/>
            <person name="Gu W."/>
            <person name="Detter J.C."/>
            <person name="Han C."/>
            <person name="Tapia R."/>
            <person name="Land M."/>
            <person name="Hauser L."/>
            <person name="Kyrpides N."/>
            <person name="Ivanova N."/>
            <person name="Pagani I."/>
            <person name="Johnson E."/>
            <person name="Mukhopadhyay B."/>
            <person name="Anderson I."/>
            <person name="Woyke T."/>
        </authorList>
    </citation>
    <scope>NUCLEOTIDE SEQUENCE [LARGE SCALE GENOMIC DNA]</scope>
    <source>
        <strain evidence="2 3">6</strain>
    </source>
</reference>
<protein>
    <recommendedName>
        <fullName evidence="4">Poly(Hydroxyalkanoate) granule-associated protein</fullName>
    </recommendedName>
</protein>
<evidence type="ECO:0000256" key="1">
    <source>
        <dbReference type="SAM" id="MobiDB-lite"/>
    </source>
</evidence>
<evidence type="ECO:0000313" key="2">
    <source>
        <dbReference type="EMBL" id="EIM57496.1"/>
    </source>
</evidence>
<dbReference type="EMBL" id="CM001487">
    <property type="protein sequence ID" value="EIM57496.1"/>
    <property type="molecule type" value="Genomic_DNA"/>
</dbReference>
<feature type="region of interest" description="Disordered" evidence="1">
    <location>
        <begin position="62"/>
        <end position="106"/>
    </location>
</feature>
<organism evidence="2 3">
    <name type="scientific">Eubacterium cellulosolvens (strain ATCC 43171 / JCM 9499 / 6)</name>
    <name type="common">Cillobacterium cellulosolvens</name>
    <dbReference type="NCBI Taxonomy" id="633697"/>
    <lineage>
        <taxon>Bacteria</taxon>
        <taxon>Bacillati</taxon>
        <taxon>Bacillota</taxon>
        <taxon>Clostridia</taxon>
        <taxon>Eubacteriales</taxon>
        <taxon>Eubacteriaceae</taxon>
        <taxon>Eubacterium</taxon>
    </lineage>
</organism>
<dbReference type="AlphaFoldDB" id="I5AUM3"/>
<dbReference type="InterPro" id="IPR008769">
    <property type="entry name" value="PhaF_PhaI"/>
</dbReference>
<keyword evidence="3" id="KW-1185">Reference proteome</keyword>
<sequence>MAMDDSNFTETIRKIFLAGVGAIATSAEKSKDLIDKLVEKGELTTQQGKILNQELKHKINETTDDLRTKAANVIAPNRKEPEEASSSTEEEPRISDEELTDLVDSLTPEQLKTLRVQLDARSAVDDQ</sequence>
<accession>I5AUM3</accession>
<proteinExistence type="predicted"/>
<dbReference type="HOGENOM" id="CLU_131526_0_2_9"/>
<dbReference type="STRING" id="633697.EubceDRAFT1_1718"/>